<dbReference type="Gene3D" id="2.60.40.1180">
    <property type="entry name" value="Golgi alpha-mannosidase II"/>
    <property type="match status" value="1"/>
</dbReference>
<dbReference type="InterPro" id="IPR048395">
    <property type="entry name" value="Glyco_hydro_31_C"/>
</dbReference>
<sequence length="662" mass="75828">MEERIMETGPCIWELELRGGHKAVLQRKCGGSGDHLYIEIPYAGAYGMGEKYNGLNQKGKKAVNQVTEKFCHQGENTYLSAPFFVTDTGLGIYVETREKTEFNFEARIECIFPSDAMVHVFTGTPSEIIAGYMKCFGPAKLPPKYSFGIWVSANHWNTQKAVEEQLRLMDEYHFPASVLVLEAWSDEATFYIWNGAGYEPKEGGKAHEAKEFDFTKSSMWPDPRKMIDTLHERGIHLVLWQIPVYKKQAAEEVSCRQLELDKEDALHRGLCVFRKDGSPYEIPEGFWFSGSLIPDFTNPESKNTWFEKRRYLLDMGVDGFKTDGGEFIHEDDLVFCRQLSGAEAQNSYAQTYTEAYTEFLRKDKVLFSRAGFAGAHRTPIHWGGDQQSENGELYSVLQAGLSAAMTGIPFWSFDIAGFAGELPTPDLYRRATQFSCFAPVMQWHSEPDGGQFRDLMPGMEGNNERSPWNIARAWGCPEFVNEMRFWHRLRMNLLPYLYSTAILCCREYRPMMRPLIYEWPEDREAVCTEDEYLLGKSLLVAPLLEEEQYKRQIWLPEGNWYGLFTHRKYEGSRHIISEERFPVYLRSGCALALKGGAREGLAADTGNETGKTVDLHFMLAGNSGEEHFWDEAGEINICWDRQGVTIEGMGERQITWEKIQET</sequence>
<dbReference type="PANTHER" id="PTHR43863">
    <property type="entry name" value="HYDROLASE, PUTATIVE (AFU_ORTHOLOGUE AFUA_1G03140)-RELATED"/>
    <property type="match status" value="1"/>
</dbReference>
<keyword evidence="2 6" id="KW-0378">Hydrolase</keyword>
<dbReference type="Pfam" id="PF21365">
    <property type="entry name" value="Glyco_hydro_31_3rd"/>
    <property type="match status" value="1"/>
</dbReference>
<feature type="domain" description="Glycoside hydrolase family 31 N-terminal" evidence="4">
    <location>
        <begin position="44"/>
        <end position="102"/>
    </location>
</feature>
<feature type="domain" description="Glycosyl hydrolase family 31 C-terminal" evidence="5">
    <location>
        <begin position="509"/>
        <end position="588"/>
    </location>
</feature>
<dbReference type="GO" id="GO:0005975">
    <property type="term" value="P:carbohydrate metabolic process"/>
    <property type="evidence" value="ECO:0007669"/>
    <property type="project" value="InterPro"/>
</dbReference>
<dbReference type="PANTHER" id="PTHR43863:SF2">
    <property type="entry name" value="MALTASE-GLUCOAMYLASE"/>
    <property type="match status" value="1"/>
</dbReference>
<evidence type="ECO:0000259" key="3">
    <source>
        <dbReference type="Pfam" id="PF01055"/>
    </source>
</evidence>
<keyword evidence="2" id="KW-0326">Glycosidase</keyword>
<dbReference type="GeneID" id="86052816"/>
<dbReference type="AlphaFoldDB" id="A0A6N7VYH2"/>
<name>A0A6N7VYH2_9FIRM</name>
<dbReference type="InterPro" id="IPR017853">
    <property type="entry name" value="GH"/>
</dbReference>
<dbReference type="Pfam" id="PF13802">
    <property type="entry name" value="Gal_mutarotas_2"/>
    <property type="match status" value="1"/>
</dbReference>
<protein>
    <submittedName>
        <fullName evidence="6">Glycosyl hydrolase</fullName>
    </submittedName>
</protein>
<dbReference type="Pfam" id="PF01055">
    <property type="entry name" value="Glyco_hydro_31_2nd"/>
    <property type="match status" value="1"/>
</dbReference>
<dbReference type="InterPro" id="IPR000322">
    <property type="entry name" value="Glyco_hydro_31_TIM"/>
</dbReference>
<gene>
    <name evidence="6" type="ORF">FYJ45_07020</name>
</gene>
<evidence type="ECO:0000259" key="4">
    <source>
        <dbReference type="Pfam" id="PF13802"/>
    </source>
</evidence>
<dbReference type="SUPFAM" id="SSF74650">
    <property type="entry name" value="Galactose mutarotase-like"/>
    <property type="match status" value="1"/>
</dbReference>
<evidence type="ECO:0000256" key="1">
    <source>
        <dbReference type="ARBA" id="ARBA00007806"/>
    </source>
</evidence>
<accession>A0A6N7VYH2</accession>
<dbReference type="GO" id="GO:0004553">
    <property type="term" value="F:hydrolase activity, hydrolyzing O-glycosyl compounds"/>
    <property type="evidence" value="ECO:0007669"/>
    <property type="project" value="InterPro"/>
</dbReference>
<dbReference type="Gene3D" id="2.60.40.1760">
    <property type="entry name" value="glycosyl hydrolase (family 31)"/>
    <property type="match status" value="1"/>
</dbReference>
<organism evidence="6 7">
    <name type="scientific">Eisenbergiella porci</name>
    <dbReference type="NCBI Taxonomy" id="2652274"/>
    <lineage>
        <taxon>Bacteria</taxon>
        <taxon>Bacillati</taxon>
        <taxon>Bacillota</taxon>
        <taxon>Clostridia</taxon>
        <taxon>Lachnospirales</taxon>
        <taxon>Lachnospiraceae</taxon>
        <taxon>Eisenbergiella</taxon>
    </lineage>
</organism>
<evidence type="ECO:0000313" key="7">
    <source>
        <dbReference type="Proteomes" id="UP000436047"/>
    </source>
</evidence>
<dbReference type="GO" id="GO:0030246">
    <property type="term" value="F:carbohydrate binding"/>
    <property type="evidence" value="ECO:0007669"/>
    <property type="project" value="InterPro"/>
</dbReference>
<dbReference type="InterPro" id="IPR011013">
    <property type="entry name" value="Gal_mutarotase_sf_dom"/>
</dbReference>
<dbReference type="InterPro" id="IPR051816">
    <property type="entry name" value="Glycosyl_Hydrolase_31"/>
</dbReference>
<dbReference type="RefSeq" id="WP_154464033.1">
    <property type="nucleotide sequence ID" value="NZ_JAXDZL010000164.1"/>
</dbReference>
<reference evidence="6 7" key="1">
    <citation type="submission" date="2019-08" db="EMBL/GenBank/DDBJ databases">
        <title>In-depth cultivation of the pig gut microbiome towards novel bacterial diversity and tailored functional studies.</title>
        <authorList>
            <person name="Wylensek D."/>
            <person name="Hitch T.C.A."/>
            <person name="Clavel T."/>
        </authorList>
    </citation>
    <scope>NUCLEOTIDE SEQUENCE [LARGE SCALE GENOMIC DNA]</scope>
    <source>
        <strain evidence="6 7">WCA-389-WT-23B</strain>
    </source>
</reference>
<dbReference type="Gene3D" id="3.20.20.80">
    <property type="entry name" value="Glycosidases"/>
    <property type="match status" value="1"/>
</dbReference>
<dbReference type="Proteomes" id="UP000436047">
    <property type="component" value="Unassembled WGS sequence"/>
</dbReference>
<dbReference type="EMBL" id="VUMI01000008">
    <property type="protein sequence ID" value="MSS88059.1"/>
    <property type="molecule type" value="Genomic_DNA"/>
</dbReference>
<dbReference type="CDD" id="cd06597">
    <property type="entry name" value="GH31_transferase_CtsY"/>
    <property type="match status" value="1"/>
</dbReference>
<comment type="caution">
    <text evidence="6">The sequence shown here is derived from an EMBL/GenBank/DDBJ whole genome shotgun (WGS) entry which is preliminary data.</text>
</comment>
<evidence type="ECO:0000259" key="5">
    <source>
        <dbReference type="Pfam" id="PF21365"/>
    </source>
</evidence>
<proteinExistence type="inferred from homology"/>
<dbReference type="SUPFAM" id="SSF51011">
    <property type="entry name" value="Glycosyl hydrolase domain"/>
    <property type="match status" value="1"/>
</dbReference>
<evidence type="ECO:0000256" key="2">
    <source>
        <dbReference type="RuleBase" id="RU361185"/>
    </source>
</evidence>
<feature type="domain" description="Glycoside hydrolase family 31 TIM barrel" evidence="3">
    <location>
        <begin position="140"/>
        <end position="499"/>
    </location>
</feature>
<evidence type="ECO:0000313" key="6">
    <source>
        <dbReference type="EMBL" id="MSS88059.1"/>
    </source>
</evidence>
<comment type="similarity">
    <text evidence="1 2">Belongs to the glycosyl hydrolase 31 family.</text>
</comment>
<dbReference type="InterPro" id="IPR013780">
    <property type="entry name" value="Glyco_hydro_b"/>
</dbReference>
<dbReference type="CDD" id="cd14752">
    <property type="entry name" value="GH31_N"/>
    <property type="match status" value="1"/>
</dbReference>
<dbReference type="SUPFAM" id="SSF51445">
    <property type="entry name" value="(Trans)glycosidases"/>
    <property type="match status" value="1"/>
</dbReference>
<dbReference type="InterPro" id="IPR025887">
    <property type="entry name" value="Glyco_hydro_31_N_dom"/>
</dbReference>
<keyword evidence="7" id="KW-1185">Reference proteome</keyword>